<gene>
    <name evidence="1" type="ORF">PCOR1329_LOCUS11294</name>
</gene>
<accession>A0ABN9QHC8</accession>
<reference evidence="1" key="1">
    <citation type="submission" date="2023-10" db="EMBL/GenBank/DDBJ databases">
        <authorList>
            <person name="Chen Y."/>
            <person name="Shah S."/>
            <person name="Dougan E. K."/>
            <person name="Thang M."/>
            <person name="Chan C."/>
        </authorList>
    </citation>
    <scope>NUCLEOTIDE SEQUENCE [LARGE SCALE GENOMIC DNA]</scope>
</reference>
<dbReference type="Proteomes" id="UP001189429">
    <property type="component" value="Unassembled WGS sequence"/>
</dbReference>
<comment type="caution">
    <text evidence="1">The sequence shown here is derived from an EMBL/GenBank/DDBJ whole genome shotgun (WGS) entry which is preliminary data.</text>
</comment>
<proteinExistence type="predicted"/>
<dbReference type="EMBL" id="CAUYUJ010003252">
    <property type="protein sequence ID" value="CAK0804528.1"/>
    <property type="molecule type" value="Genomic_DNA"/>
</dbReference>
<sequence length="106" mass="10996">MLELRSPAAGDSRAALVTHGADSVLRQRVRSDPPPGVAFRSQSSDELLSLCNLALVPPRLIVLSPLLLHGGTTRSSGIPVLGTPSPAQTSFASPPKQKCAVVSDCV</sequence>
<keyword evidence="2" id="KW-1185">Reference proteome</keyword>
<protein>
    <submittedName>
        <fullName evidence="1">Uncharacterized protein</fullName>
    </submittedName>
</protein>
<evidence type="ECO:0000313" key="2">
    <source>
        <dbReference type="Proteomes" id="UP001189429"/>
    </source>
</evidence>
<name>A0ABN9QHC8_9DINO</name>
<evidence type="ECO:0000313" key="1">
    <source>
        <dbReference type="EMBL" id="CAK0804528.1"/>
    </source>
</evidence>
<organism evidence="1 2">
    <name type="scientific">Prorocentrum cordatum</name>
    <dbReference type="NCBI Taxonomy" id="2364126"/>
    <lineage>
        <taxon>Eukaryota</taxon>
        <taxon>Sar</taxon>
        <taxon>Alveolata</taxon>
        <taxon>Dinophyceae</taxon>
        <taxon>Prorocentrales</taxon>
        <taxon>Prorocentraceae</taxon>
        <taxon>Prorocentrum</taxon>
    </lineage>
</organism>